<dbReference type="EMBL" id="JARJCW010000059">
    <property type="protein sequence ID" value="KAJ7201343.1"/>
    <property type="molecule type" value="Genomic_DNA"/>
</dbReference>
<accession>A0AAD6V6W4</accession>
<keyword evidence="2" id="KW-1185">Reference proteome</keyword>
<comment type="caution">
    <text evidence="1">The sequence shown here is derived from an EMBL/GenBank/DDBJ whole genome shotgun (WGS) entry which is preliminary data.</text>
</comment>
<gene>
    <name evidence="1" type="ORF">GGX14DRAFT_571460</name>
</gene>
<evidence type="ECO:0000313" key="2">
    <source>
        <dbReference type="Proteomes" id="UP001219525"/>
    </source>
</evidence>
<sequence length="387" mass="43764">MAALLLCLGEPCSDLHFVPFICYSPRRPTAVDAARRQRGRPILWHPERNPPLRNLAPNIFSPRHALPLPGVASEGHVCSAHSTVVLVCRNWRAWAVELLYRNIKLSDRSPQQEALDHRRGYGRWVRRAVVPYSTTATETCKPMPSTEILASLKRLDWWNHMEAARSGGINSLTAVLAVAPNIEYLFIGATQMVPQHGLSGAPIKLPHLRTLRLNILNALLLHRIVYRWDLPALDNLVLDSPLVGAGNDVLWEVLGPRLDVVEFGRHVRFLLDQHLVPCLRGCPKLRELNYYLFAMAPPEMEPGESFTSVSSIKIQMSGTTFLDGEKEECAHFERHFDTFTGGNFPNLRRLLIFGMRQSVLKDARFIAMQKRLSDRGCILEFLDKSGF</sequence>
<dbReference type="Proteomes" id="UP001219525">
    <property type="component" value="Unassembled WGS sequence"/>
</dbReference>
<protein>
    <submittedName>
        <fullName evidence="1">Uncharacterized protein</fullName>
    </submittedName>
</protein>
<reference evidence="1" key="1">
    <citation type="submission" date="2023-03" db="EMBL/GenBank/DDBJ databases">
        <title>Massive genome expansion in bonnet fungi (Mycena s.s.) driven by repeated elements and novel gene families across ecological guilds.</title>
        <authorList>
            <consortium name="Lawrence Berkeley National Laboratory"/>
            <person name="Harder C.B."/>
            <person name="Miyauchi S."/>
            <person name="Viragh M."/>
            <person name="Kuo A."/>
            <person name="Thoen E."/>
            <person name="Andreopoulos B."/>
            <person name="Lu D."/>
            <person name="Skrede I."/>
            <person name="Drula E."/>
            <person name="Henrissat B."/>
            <person name="Morin E."/>
            <person name="Kohler A."/>
            <person name="Barry K."/>
            <person name="LaButti K."/>
            <person name="Morin E."/>
            <person name="Salamov A."/>
            <person name="Lipzen A."/>
            <person name="Mereny Z."/>
            <person name="Hegedus B."/>
            <person name="Baldrian P."/>
            <person name="Stursova M."/>
            <person name="Weitz H."/>
            <person name="Taylor A."/>
            <person name="Grigoriev I.V."/>
            <person name="Nagy L.G."/>
            <person name="Martin F."/>
            <person name="Kauserud H."/>
        </authorList>
    </citation>
    <scope>NUCLEOTIDE SEQUENCE</scope>
    <source>
        <strain evidence="1">9144</strain>
    </source>
</reference>
<evidence type="ECO:0000313" key="1">
    <source>
        <dbReference type="EMBL" id="KAJ7201343.1"/>
    </source>
</evidence>
<organism evidence="1 2">
    <name type="scientific">Mycena pura</name>
    <dbReference type="NCBI Taxonomy" id="153505"/>
    <lineage>
        <taxon>Eukaryota</taxon>
        <taxon>Fungi</taxon>
        <taxon>Dikarya</taxon>
        <taxon>Basidiomycota</taxon>
        <taxon>Agaricomycotina</taxon>
        <taxon>Agaricomycetes</taxon>
        <taxon>Agaricomycetidae</taxon>
        <taxon>Agaricales</taxon>
        <taxon>Marasmiineae</taxon>
        <taxon>Mycenaceae</taxon>
        <taxon>Mycena</taxon>
    </lineage>
</organism>
<proteinExistence type="predicted"/>
<name>A0AAD6V6W4_9AGAR</name>
<dbReference type="AlphaFoldDB" id="A0AAD6V6W4"/>